<name>A0AAU9IW98_9CILI</name>
<evidence type="ECO:0000313" key="2">
    <source>
        <dbReference type="Proteomes" id="UP001162131"/>
    </source>
</evidence>
<evidence type="ECO:0000313" key="1">
    <source>
        <dbReference type="EMBL" id="CAG9319117.1"/>
    </source>
</evidence>
<protein>
    <submittedName>
        <fullName evidence="1">Uncharacterized protein</fullName>
    </submittedName>
</protein>
<dbReference type="InterPro" id="IPR009030">
    <property type="entry name" value="Growth_fac_rcpt_cys_sf"/>
</dbReference>
<comment type="caution">
    <text evidence="1">The sequence shown here is derived from an EMBL/GenBank/DDBJ whole genome shotgun (WGS) entry which is preliminary data.</text>
</comment>
<organism evidence="1 2">
    <name type="scientific">Blepharisma stoltei</name>
    <dbReference type="NCBI Taxonomy" id="1481888"/>
    <lineage>
        <taxon>Eukaryota</taxon>
        <taxon>Sar</taxon>
        <taxon>Alveolata</taxon>
        <taxon>Ciliophora</taxon>
        <taxon>Postciliodesmatophora</taxon>
        <taxon>Heterotrichea</taxon>
        <taxon>Heterotrichida</taxon>
        <taxon>Blepharismidae</taxon>
        <taxon>Blepharisma</taxon>
    </lineage>
</organism>
<reference evidence="1" key="1">
    <citation type="submission" date="2021-09" db="EMBL/GenBank/DDBJ databases">
        <authorList>
            <consortium name="AG Swart"/>
            <person name="Singh M."/>
            <person name="Singh A."/>
            <person name="Seah K."/>
            <person name="Emmerich C."/>
        </authorList>
    </citation>
    <scope>NUCLEOTIDE SEQUENCE</scope>
    <source>
        <strain evidence="1">ATCC30299</strain>
    </source>
</reference>
<keyword evidence="2" id="KW-1185">Reference proteome</keyword>
<dbReference type="SUPFAM" id="SSF57184">
    <property type="entry name" value="Growth factor receptor domain"/>
    <property type="match status" value="1"/>
</dbReference>
<dbReference type="Proteomes" id="UP001162131">
    <property type="component" value="Unassembled WGS sequence"/>
</dbReference>
<dbReference type="AlphaFoldDB" id="A0AAU9IW98"/>
<accession>A0AAU9IW98</accession>
<proteinExistence type="predicted"/>
<gene>
    <name evidence="1" type="ORF">BSTOLATCC_MIC22467</name>
</gene>
<sequence>MCQCKFKWIWVGNLGEVWIDFRDIPNTIGDLTNQKSLYWIGSDTSGTLVFTFIDANSNRDSNDFSVDVPLHSWTFLVLYWVGSTFNIYMPGHQAISKTAKPGFTFFAPAGGQIILGRGLKAYYYEMIGFKSATINAATDVIALSDGSTADYAATGTCSVNCADTYCHPVKQCLGSLSSCNSCDTSSCLRCETGYFLHANAGLAACLSCAESCSSCTTSPECFECAEIIVKEGSTCSLYSIGFQISFAAPNIKIDFASPLTATLTRSSFVVKANDGSTISTSGWTLNSCTVGATSCIILTDNVNESMLPIEAELDFA</sequence>
<dbReference type="EMBL" id="CAJZBQ010000021">
    <property type="protein sequence ID" value="CAG9319117.1"/>
    <property type="molecule type" value="Genomic_DNA"/>
</dbReference>